<dbReference type="NCBIfam" id="NF004829">
    <property type="entry name" value="PRK06183.1-3"/>
    <property type="match status" value="1"/>
</dbReference>
<dbReference type="PANTHER" id="PTHR43476">
    <property type="entry name" value="3-(3-HYDROXY-PHENYL)PROPIONATE/3-HYDROXYCINNAMIC ACID HYDROXYLASE"/>
    <property type="match status" value="1"/>
</dbReference>
<evidence type="ECO:0000259" key="3">
    <source>
        <dbReference type="Pfam" id="PF01494"/>
    </source>
</evidence>
<evidence type="ECO:0000256" key="2">
    <source>
        <dbReference type="SAM" id="MobiDB-lite"/>
    </source>
</evidence>
<feature type="region of interest" description="Disordered" evidence="2">
    <location>
        <begin position="395"/>
        <end position="414"/>
    </location>
</feature>
<evidence type="ECO:0000256" key="1">
    <source>
        <dbReference type="ARBA" id="ARBA00023002"/>
    </source>
</evidence>
<dbReference type="InterPro" id="IPR002938">
    <property type="entry name" value="FAD-bd"/>
</dbReference>
<protein>
    <submittedName>
        <fullName evidence="4">3-(3-hydroxyphenyl)propionate hydroxylase</fullName>
    </submittedName>
</protein>
<name>A0ABQ2VMT5_9ACTN</name>
<proteinExistence type="predicted"/>
<evidence type="ECO:0000313" key="5">
    <source>
        <dbReference type="Proteomes" id="UP000654471"/>
    </source>
</evidence>
<accession>A0ABQ2VMT5</accession>
<dbReference type="InterPro" id="IPR036188">
    <property type="entry name" value="FAD/NAD-bd_sf"/>
</dbReference>
<dbReference type="Gene3D" id="3.50.50.60">
    <property type="entry name" value="FAD/NAD(P)-binding domain"/>
    <property type="match status" value="1"/>
</dbReference>
<sequence length="544" mass="59703">MSAVTRRDADPGSSVGKKNAPDFDVVIVGYGPVGQLMALLLGGRGWRVGVVERWPEAYKRPRAVSFDDEIARVLAAAGLARQFPYFSEPAPDYEWRNAAGQTLLYYNRRRIGASGWPQVSRFHQPHLEQALDGRVRGLRSTQVCRGHEAVELVDLGDRAEVTVRDPAQQHYSLSAAYIIGCDGANSFVREHLQTSVTDLGFFYDWLIVDVIPHEPWPQINLQICDPARPTTLVSGGPGRRRWEFMRMPGETLDDLNRRETAWRLLKPWNLTPDNTTLERHTVYTFQGRWADRWRDGRLLLAGDAAHQMPPFAGQGMCSGMRDAANLAWKLDLVLRGTASSSLLDTYTSERCAHVQHAIGTSIELGKVICVTDPEAAAARDQAMLEAEGRPEFALPPLPPATLGPGLLHSAPDGQPVPPAGHVARQGWVRAPDGRTGLLDEIVGTGFHILVTADPGPHLSADQRAFLSSIGTRLIRMVPSEQLVPKDAQAGHVTVGDLDNVLQGTDRTVAIIRPDFYIYGISDTLADLPALVDELRAGLTQAADQ</sequence>
<dbReference type="PRINTS" id="PR00420">
    <property type="entry name" value="RNGMNOXGNASE"/>
</dbReference>
<dbReference type="PANTHER" id="PTHR43476:SF3">
    <property type="entry name" value="FAD-BINDING MONOOXYGENASE"/>
    <property type="match status" value="1"/>
</dbReference>
<comment type="caution">
    <text evidence="4">The sequence shown here is derived from an EMBL/GenBank/DDBJ whole genome shotgun (WGS) entry which is preliminary data.</text>
</comment>
<reference evidence="5" key="1">
    <citation type="journal article" date="2019" name="Int. J. Syst. Evol. Microbiol.">
        <title>The Global Catalogue of Microorganisms (GCM) 10K type strain sequencing project: providing services to taxonomists for standard genome sequencing and annotation.</title>
        <authorList>
            <consortium name="The Broad Institute Genomics Platform"/>
            <consortium name="The Broad Institute Genome Sequencing Center for Infectious Disease"/>
            <person name="Wu L."/>
            <person name="Ma J."/>
        </authorList>
    </citation>
    <scope>NUCLEOTIDE SEQUENCE [LARGE SCALE GENOMIC DNA]</scope>
    <source>
        <strain evidence="5">JCM 3399</strain>
    </source>
</reference>
<dbReference type="Proteomes" id="UP000654471">
    <property type="component" value="Unassembled WGS sequence"/>
</dbReference>
<keyword evidence="5" id="KW-1185">Reference proteome</keyword>
<dbReference type="InterPro" id="IPR050631">
    <property type="entry name" value="PheA/TfdB_FAD_monoxygenase"/>
</dbReference>
<dbReference type="RefSeq" id="WP_189307283.1">
    <property type="nucleotide sequence ID" value="NZ_BMRP01000045.1"/>
</dbReference>
<dbReference type="Pfam" id="PF01494">
    <property type="entry name" value="FAD_binding_3"/>
    <property type="match status" value="1"/>
</dbReference>
<dbReference type="Gene3D" id="3.30.70.2450">
    <property type="match status" value="1"/>
</dbReference>
<gene>
    <name evidence="4" type="primary">mhpA</name>
    <name evidence="4" type="ORF">GCM10010211_71970</name>
</gene>
<dbReference type="EMBL" id="BMRP01000045">
    <property type="protein sequence ID" value="GGU94410.1"/>
    <property type="molecule type" value="Genomic_DNA"/>
</dbReference>
<keyword evidence="1" id="KW-0560">Oxidoreductase</keyword>
<evidence type="ECO:0000313" key="4">
    <source>
        <dbReference type="EMBL" id="GGU94410.1"/>
    </source>
</evidence>
<dbReference type="SUPFAM" id="SSF51905">
    <property type="entry name" value="FAD/NAD(P)-binding domain"/>
    <property type="match status" value="1"/>
</dbReference>
<feature type="domain" description="FAD-binding" evidence="3">
    <location>
        <begin position="23"/>
        <end position="358"/>
    </location>
</feature>
<organism evidence="4 5">
    <name type="scientific">Streptomyces albospinus</name>
    <dbReference type="NCBI Taxonomy" id="285515"/>
    <lineage>
        <taxon>Bacteria</taxon>
        <taxon>Bacillati</taxon>
        <taxon>Actinomycetota</taxon>
        <taxon>Actinomycetes</taxon>
        <taxon>Kitasatosporales</taxon>
        <taxon>Streptomycetaceae</taxon>
        <taxon>Streptomyces</taxon>
    </lineage>
</organism>